<protein>
    <submittedName>
        <fullName evidence="1">Uncharacterized protein</fullName>
    </submittedName>
</protein>
<evidence type="ECO:0000313" key="1">
    <source>
        <dbReference type="EMBL" id="KAF2466278.1"/>
    </source>
</evidence>
<reference evidence="1" key="1">
    <citation type="journal article" date="2020" name="Stud. Mycol.">
        <title>101 Dothideomycetes genomes: a test case for predicting lifestyles and emergence of pathogens.</title>
        <authorList>
            <person name="Haridas S."/>
            <person name="Albert R."/>
            <person name="Binder M."/>
            <person name="Bloem J."/>
            <person name="Labutti K."/>
            <person name="Salamov A."/>
            <person name="Andreopoulos B."/>
            <person name="Baker S."/>
            <person name="Barry K."/>
            <person name="Bills G."/>
            <person name="Bluhm B."/>
            <person name="Cannon C."/>
            <person name="Castanera R."/>
            <person name="Culley D."/>
            <person name="Daum C."/>
            <person name="Ezra D."/>
            <person name="Gonzalez J."/>
            <person name="Henrissat B."/>
            <person name="Kuo A."/>
            <person name="Liang C."/>
            <person name="Lipzen A."/>
            <person name="Lutzoni F."/>
            <person name="Magnuson J."/>
            <person name="Mondo S."/>
            <person name="Nolan M."/>
            <person name="Ohm R."/>
            <person name="Pangilinan J."/>
            <person name="Park H.-J."/>
            <person name="Ramirez L."/>
            <person name="Alfaro M."/>
            <person name="Sun H."/>
            <person name="Tritt A."/>
            <person name="Yoshinaga Y."/>
            <person name="Zwiers L.-H."/>
            <person name="Turgeon B."/>
            <person name="Goodwin S."/>
            <person name="Spatafora J."/>
            <person name="Crous P."/>
            <person name="Grigoriev I."/>
        </authorList>
    </citation>
    <scope>NUCLEOTIDE SEQUENCE</scope>
    <source>
        <strain evidence="1">ATCC 200398</strain>
    </source>
</reference>
<dbReference type="Proteomes" id="UP000799755">
    <property type="component" value="Unassembled WGS sequence"/>
</dbReference>
<comment type="caution">
    <text evidence="1">The sequence shown here is derived from an EMBL/GenBank/DDBJ whole genome shotgun (WGS) entry which is preliminary data.</text>
</comment>
<organism evidence="1 2">
    <name type="scientific">Lindgomyces ingoldianus</name>
    <dbReference type="NCBI Taxonomy" id="673940"/>
    <lineage>
        <taxon>Eukaryota</taxon>
        <taxon>Fungi</taxon>
        <taxon>Dikarya</taxon>
        <taxon>Ascomycota</taxon>
        <taxon>Pezizomycotina</taxon>
        <taxon>Dothideomycetes</taxon>
        <taxon>Pleosporomycetidae</taxon>
        <taxon>Pleosporales</taxon>
        <taxon>Lindgomycetaceae</taxon>
        <taxon>Lindgomyces</taxon>
    </lineage>
</organism>
<dbReference type="EMBL" id="MU003525">
    <property type="protein sequence ID" value="KAF2466278.1"/>
    <property type="molecule type" value="Genomic_DNA"/>
</dbReference>
<evidence type="ECO:0000313" key="2">
    <source>
        <dbReference type="Proteomes" id="UP000799755"/>
    </source>
</evidence>
<proteinExistence type="predicted"/>
<keyword evidence="2" id="KW-1185">Reference proteome</keyword>
<sequence>MCGLKVGGEEANPATGAVGWGSTCATRPDLSTLDEYSITSRRCNLVTSQGFMYVTGLGRRSYRSCYDGIREREREGQSPSMMRAYTYRGILHDANISSCRTRECCAASLRTVVHALPAHAPRIRTQPVIKNAPDLRSTADAMTTPPPGQFTVDVSFRQYSSDPGQGRRKSTAGRLRVIGSPRRNIFSCPAVLDVSKPAFSLIQLSWSPDVAVAAVTFRRRTPRTRVKRYQLLLRNDSEGKTLRSR</sequence>
<accession>A0ACB6QH30</accession>
<name>A0ACB6QH30_9PLEO</name>
<gene>
    <name evidence="1" type="ORF">BDR25DRAFT_359646</name>
</gene>